<dbReference type="Proteomes" id="UP000177745">
    <property type="component" value="Unassembled WGS sequence"/>
</dbReference>
<dbReference type="Pfam" id="PF00293">
    <property type="entry name" value="NUDIX"/>
    <property type="match status" value="1"/>
</dbReference>
<protein>
    <recommendedName>
        <fullName evidence="1">Nudix hydrolase domain-containing protein</fullName>
    </recommendedName>
</protein>
<name>A0A1F8H9F1_9BACT</name>
<evidence type="ECO:0000259" key="1">
    <source>
        <dbReference type="PROSITE" id="PS51462"/>
    </source>
</evidence>
<dbReference type="PROSITE" id="PS51462">
    <property type="entry name" value="NUDIX"/>
    <property type="match status" value="1"/>
</dbReference>
<evidence type="ECO:0000313" key="2">
    <source>
        <dbReference type="EMBL" id="OGN33576.1"/>
    </source>
</evidence>
<feature type="domain" description="Nudix hydrolase" evidence="1">
    <location>
        <begin position="18"/>
        <end position="149"/>
    </location>
</feature>
<proteinExistence type="predicted"/>
<dbReference type="SUPFAM" id="SSF55811">
    <property type="entry name" value="Nudix"/>
    <property type="match status" value="1"/>
</dbReference>
<dbReference type="PANTHER" id="PTHR43736">
    <property type="entry name" value="ADP-RIBOSE PYROPHOSPHATASE"/>
    <property type="match status" value="1"/>
</dbReference>
<dbReference type="PANTHER" id="PTHR43736:SF1">
    <property type="entry name" value="DIHYDRONEOPTERIN TRIPHOSPHATE DIPHOSPHATASE"/>
    <property type="match status" value="1"/>
</dbReference>
<sequence length="149" mass="17182">MNNKKPFSSKEFRAIYSKVHRLCVDLVIKTPKGLVLTLRDIEPQKGKWHLPGGTVHYREKLADAIKRVARTELSSKVKIKEFLGYMEFPNEAKDRGFGSTVSLAFLCFSDGETLKPDEQSSEIRTFNKLPPNLIKEQSVFLRSVWRKIR</sequence>
<dbReference type="InterPro" id="IPR000086">
    <property type="entry name" value="NUDIX_hydrolase_dom"/>
</dbReference>
<comment type="caution">
    <text evidence="2">The sequence shown here is derived from an EMBL/GenBank/DDBJ whole genome shotgun (WGS) entry which is preliminary data.</text>
</comment>
<dbReference type="AlphaFoldDB" id="A0A1F8H9F1"/>
<reference evidence="2 3" key="1">
    <citation type="journal article" date="2016" name="Nat. Commun.">
        <title>Thousands of microbial genomes shed light on interconnected biogeochemical processes in an aquifer system.</title>
        <authorList>
            <person name="Anantharaman K."/>
            <person name="Brown C.T."/>
            <person name="Hug L.A."/>
            <person name="Sharon I."/>
            <person name="Castelle C.J."/>
            <person name="Probst A.J."/>
            <person name="Thomas B.C."/>
            <person name="Singh A."/>
            <person name="Wilkins M.J."/>
            <person name="Karaoz U."/>
            <person name="Brodie E.L."/>
            <person name="Williams K.H."/>
            <person name="Hubbard S.S."/>
            <person name="Banfield J.F."/>
        </authorList>
    </citation>
    <scope>NUCLEOTIDE SEQUENCE [LARGE SCALE GENOMIC DNA]</scope>
</reference>
<dbReference type="InterPro" id="IPR015797">
    <property type="entry name" value="NUDIX_hydrolase-like_dom_sf"/>
</dbReference>
<accession>A0A1F8H9F1</accession>
<organism evidence="2 3">
    <name type="scientific">Candidatus Yanofskybacteria bacterium RIFCSPLOWO2_12_FULL_43_11b</name>
    <dbReference type="NCBI Taxonomy" id="1802710"/>
    <lineage>
        <taxon>Bacteria</taxon>
        <taxon>Candidatus Yanofskyibacteriota</taxon>
    </lineage>
</organism>
<evidence type="ECO:0000313" key="3">
    <source>
        <dbReference type="Proteomes" id="UP000177745"/>
    </source>
</evidence>
<dbReference type="EMBL" id="MGKY01000015">
    <property type="protein sequence ID" value="OGN33576.1"/>
    <property type="molecule type" value="Genomic_DNA"/>
</dbReference>
<gene>
    <name evidence="2" type="ORF">A3G51_02765</name>
</gene>
<dbReference type="Gene3D" id="3.90.79.10">
    <property type="entry name" value="Nucleoside Triphosphate Pyrophosphohydrolase"/>
    <property type="match status" value="1"/>
</dbReference>